<feature type="transmembrane region" description="Helical" evidence="1">
    <location>
        <begin position="69"/>
        <end position="86"/>
    </location>
</feature>
<proteinExistence type="predicted"/>
<dbReference type="AlphaFoldDB" id="A0A2N8KU15"/>
<protein>
    <submittedName>
        <fullName evidence="2">Uncharacterized protein</fullName>
    </submittedName>
</protein>
<keyword evidence="1" id="KW-1133">Transmembrane helix</keyword>
<gene>
    <name evidence="2" type="ORF">C1O66_04925</name>
</gene>
<comment type="caution">
    <text evidence="2">The sequence shown here is derived from an EMBL/GenBank/DDBJ whole genome shotgun (WGS) entry which is preliminary data.</text>
</comment>
<accession>A0A2N8KU15</accession>
<sequence>MIDFMFWPSALVFVMLLRVDSKVRTFMVVVTLFFWMSSIAWSGYQFLNWQLKAIELIMLGAVASKAKALGFRIGYLILVAAALLGLRGASPSVALVLCSCALASCFFGWHIEIVEKRKMLSPRWWIGFESFVDRLHPYDFIMLMAIPFFQISRGVDILR</sequence>
<dbReference type="EMBL" id="POSP01000003">
    <property type="protein sequence ID" value="PND36944.1"/>
    <property type="molecule type" value="Genomic_DNA"/>
</dbReference>
<dbReference type="Proteomes" id="UP000235916">
    <property type="component" value="Unassembled WGS sequence"/>
</dbReference>
<dbReference type="RefSeq" id="WP_102766867.1">
    <property type="nucleotide sequence ID" value="NZ_POSP01000003.1"/>
</dbReference>
<organism evidence="2 3">
    <name type="scientific">Kinneretia aquatilis</name>
    <dbReference type="NCBI Taxonomy" id="2070761"/>
    <lineage>
        <taxon>Bacteria</taxon>
        <taxon>Pseudomonadati</taxon>
        <taxon>Pseudomonadota</taxon>
        <taxon>Betaproteobacteria</taxon>
        <taxon>Burkholderiales</taxon>
        <taxon>Sphaerotilaceae</taxon>
        <taxon>Roseateles</taxon>
    </lineage>
</organism>
<keyword evidence="3" id="KW-1185">Reference proteome</keyword>
<name>A0A2N8KU15_9BURK</name>
<reference evidence="2 3" key="1">
    <citation type="submission" date="2018-01" db="EMBL/GenBank/DDBJ databases">
        <title>Draft genome sequence of Paucibacter aquatile CR182 isolated from freshwater of the Nakdong River.</title>
        <authorList>
            <person name="Choi A."/>
            <person name="Chung E.J."/>
        </authorList>
    </citation>
    <scope>NUCLEOTIDE SEQUENCE [LARGE SCALE GENOMIC DNA]</scope>
    <source>
        <strain evidence="2 3">CR182</strain>
    </source>
</reference>
<keyword evidence="1" id="KW-0472">Membrane</keyword>
<feature type="transmembrane region" description="Helical" evidence="1">
    <location>
        <begin position="31"/>
        <end position="49"/>
    </location>
</feature>
<evidence type="ECO:0000313" key="3">
    <source>
        <dbReference type="Proteomes" id="UP000235916"/>
    </source>
</evidence>
<feature type="transmembrane region" description="Helical" evidence="1">
    <location>
        <begin position="92"/>
        <end position="111"/>
    </location>
</feature>
<keyword evidence="1" id="KW-0812">Transmembrane</keyword>
<evidence type="ECO:0000256" key="1">
    <source>
        <dbReference type="SAM" id="Phobius"/>
    </source>
</evidence>
<evidence type="ECO:0000313" key="2">
    <source>
        <dbReference type="EMBL" id="PND36944.1"/>
    </source>
</evidence>